<feature type="region of interest" description="Disordered" evidence="1">
    <location>
        <begin position="1"/>
        <end position="24"/>
    </location>
</feature>
<evidence type="ECO:0000256" key="1">
    <source>
        <dbReference type="SAM" id="MobiDB-lite"/>
    </source>
</evidence>
<reference evidence="4" key="1">
    <citation type="submission" date="2025-08" db="UniProtKB">
        <authorList>
            <consortium name="RefSeq"/>
        </authorList>
    </citation>
    <scope>IDENTIFICATION</scope>
    <source>
        <tissue evidence="4">Leaf</tissue>
    </source>
</reference>
<feature type="region of interest" description="Disordered" evidence="1">
    <location>
        <begin position="254"/>
        <end position="291"/>
    </location>
</feature>
<dbReference type="PANTHER" id="PTHR34482:SF36">
    <property type="entry name" value="RETROTRANSPOSON GAG DOMAIN-CONTAINING PROTEIN"/>
    <property type="match status" value="1"/>
</dbReference>
<evidence type="ECO:0000313" key="3">
    <source>
        <dbReference type="Proteomes" id="UP000827889"/>
    </source>
</evidence>
<sequence>MSQPVEQFLKPKPAQFDGAGDPEMAPRWIEKPEKAFEVLGCTDEEKVTLAAYRLEDTADDWWKATGGRIFPEGATLTWIAFTEAFNGKYFSETAQERKLVEFQQLRQNRLTIDQYEAEFARLSRYAPRMVENPIDKARRFRDGSRLDLRNRMIAPNLRTYEEMYERGQMIERDMKERAAASGSRFAPIRDRRRFGKRPMADNRRFVPPPWKNIGKPNHRTSWNCRLCGRRHGSGPCPSRTSACFKCGQLGHQIRNRPSQAPEQRSQGQRPRYGSPAGAAPRNDLGRPPAQG</sequence>
<dbReference type="Pfam" id="PF03732">
    <property type="entry name" value="Retrotrans_gag"/>
    <property type="match status" value="1"/>
</dbReference>
<dbReference type="RefSeq" id="XP_048131574.1">
    <property type="nucleotide sequence ID" value="XM_048275617.1"/>
</dbReference>
<keyword evidence="3" id="KW-1185">Reference proteome</keyword>
<feature type="domain" description="Retrotransposon gag" evidence="2">
    <location>
        <begin position="49"/>
        <end position="143"/>
    </location>
</feature>
<evidence type="ECO:0000313" key="4">
    <source>
        <dbReference type="RefSeq" id="XP_048131574.1"/>
    </source>
</evidence>
<organism evidence="3 4">
    <name type="scientific">Rhodamnia argentea</name>
    <dbReference type="NCBI Taxonomy" id="178133"/>
    <lineage>
        <taxon>Eukaryota</taxon>
        <taxon>Viridiplantae</taxon>
        <taxon>Streptophyta</taxon>
        <taxon>Embryophyta</taxon>
        <taxon>Tracheophyta</taxon>
        <taxon>Spermatophyta</taxon>
        <taxon>Magnoliopsida</taxon>
        <taxon>eudicotyledons</taxon>
        <taxon>Gunneridae</taxon>
        <taxon>Pentapetalae</taxon>
        <taxon>rosids</taxon>
        <taxon>malvids</taxon>
        <taxon>Myrtales</taxon>
        <taxon>Myrtaceae</taxon>
        <taxon>Myrtoideae</taxon>
        <taxon>Myrteae</taxon>
        <taxon>Australasian group</taxon>
        <taxon>Rhodamnia</taxon>
    </lineage>
</organism>
<dbReference type="GeneID" id="125314135"/>
<dbReference type="PANTHER" id="PTHR34482">
    <property type="entry name" value="DNA DAMAGE-INDUCIBLE PROTEIN 1-LIKE"/>
    <property type="match status" value="1"/>
</dbReference>
<gene>
    <name evidence="4" type="primary">LOC125314135</name>
</gene>
<proteinExistence type="predicted"/>
<accession>A0ABM3H4R4</accession>
<protein>
    <submittedName>
        <fullName evidence="4">Uncharacterized protein LOC125314135</fullName>
    </submittedName>
</protein>
<evidence type="ECO:0000259" key="2">
    <source>
        <dbReference type="Pfam" id="PF03732"/>
    </source>
</evidence>
<feature type="compositionally biased region" description="Polar residues" evidence="1">
    <location>
        <begin position="255"/>
        <end position="268"/>
    </location>
</feature>
<dbReference type="InterPro" id="IPR005162">
    <property type="entry name" value="Retrotrans_gag_dom"/>
</dbReference>
<dbReference type="Proteomes" id="UP000827889">
    <property type="component" value="Chromosome 3"/>
</dbReference>
<name>A0ABM3H4R4_9MYRT</name>